<evidence type="ECO:0000259" key="6">
    <source>
        <dbReference type="PROSITE" id="PS50893"/>
    </source>
</evidence>
<evidence type="ECO:0000256" key="5">
    <source>
        <dbReference type="ARBA" id="ARBA00023251"/>
    </source>
</evidence>
<comment type="caution">
    <text evidence="7">The sequence shown here is derived from an EMBL/GenBank/DDBJ whole genome shotgun (WGS) entry which is preliminary data.</text>
</comment>
<dbReference type="SUPFAM" id="SSF52540">
    <property type="entry name" value="P-loop containing nucleoside triphosphate hydrolases"/>
    <property type="match status" value="1"/>
</dbReference>
<keyword evidence="4 7" id="KW-0067">ATP-binding</keyword>
<keyword evidence="5" id="KW-0046">Antibiotic resistance</keyword>
<dbReference type="Pfam" id="PF00005">
    <property type="entry name" value="ABC_tran"/>
    <property type="match status" value="1"/>
</dbReference>
<dbReference type="RefSeq" id="WP_280760110.1">
    <property type="nucleotide sequence ID" value="NZ_JARXVC010000004.1"/>
</dbReference>
<evidence type="ECO:0000256" key="3">
    <source>
        <dbReference type="ARBA" id="ARBA00022741"/>
    </source>
</evidence>
<reference evidence="7 8" key="1">
    <citation type="submission" date="2023-04" db="EMBL/GenBank/DDBJ databases">
        <title>Forest soil microbial communities from Buena Vista Peninsula, Colon Province, Panama.</title>
        <authorList>
            <person name="Bouskill N."/>
        </authorList>
    </citation>
    <scope>NUCLEOTIDE SEQUENCE [LARGE SCALE GENOMIC DNA]</scope>
    <source>
        <strain evidence="7 8">CFH S0262</strain>
    </source>
</reference>
<keyword evidence="2" id="KW-0813">Transport</keyword>
<dbReference type="PANTHER" id="PTHR42711">
    <property type="entry name" value="ABC TRANSPORTER ATP-BINDING PROTEIN"/>
    <property type="match status" value="1"/>
</dbReference>
<dbReference type="SMART" id="SM00382">
    <property type="entry name" value="AAA"/>
    <property type="match status" value="1"/>
</dbReference>
<dbReference type="Gene3D" id="3.40.50.300">
    <property type="entry name" value="P-loop containing nucleotide triphosphate hydrolases"/>
    <property type="match status" value="1"/>
</dbReference>
<dbReference type="PROSITE" id="PS50893">
    <property type="entry name" value="ABC_TRANSPORTER_2"/>
    <property type="match status" value="1"/>
</dbReference>
<dbReference type="Proteomes" id="UP001160334">
    <property type="component" value="Unassembled WGS sequence"/>
</dbReference>
<protein>
    <submittedName>
        <fullName evidence="7">ABC-2 type transport system ATP-binding protein</fullName>
    </submittedName>
</protein>
<dbReference type="InterPro" id="IPR003439">
    <property type="entry name" value="ABC_transporter-like_ATP-bd"/>
</dbReference>
<dbReference type="InterPro" id="IPR050763">
    <property type="entry name" value="ABC_transporter_ATP-binding"/>
</dbReference>
<dbReference type="GO" id="GO:0005524">
    <property type="term" value="F:ATP binding"/>
    <property type="evidence" value="ECO:0007669"/>
    <property type="project" value="UniProtKB-KW"/>
</dbReference>
<proteinExistence type="predicted"/>
<keyword evidence="8" id="KW-1185">Reference proteome</keyword>
<evidence type="ECO:0000313" key="8">
    <source>
        <dbReference type="Proteomes" id="UP001160334"/>
    </source>
</evidence>
<dbReference type="CDD" id="cd03230">
    <property type="entry name" value="ABC_DR_subfamily_A"/>
    <property type="match status" value="1"/>
</dbReference>
<dbReference type="InterPro" id="IPR027417">
    <property type="entry name" value="P-loop_NTPase"/>
</dbReference>
<keyword evidence="3" id="KW-0547">Nucleotide-binding</keyword>
<organism evidence="7 8">
    <name type="scientific">Prescottella agglutinans</name>
    <dbReference type="NCBI Taxonomy" id="1644129"/>
    <lineage>
        <taxon>Bacteria</taxon>
        <taxon>Bacillati</taxon>
        <taxon>Actinomycetota</taxon>
        <taxon>Actinomycetes</taxon>
        <taxon>Mycobacteriales</taxon>
        <taxon>Nocardiaceae</taxon>
        <taxon>Prescottella</taxon>
    </lineage>
</organism>
<feature type="domain" description="ABC transporter" evidence="6">
    <location>
        <begin position="20"/>
        <end position="243"/>
    </location>
</feature>
<sequence>MTTAQPTPTLPRDPHSSDAVRLTGVHKHFGQVHAVRGLDLTIRPGEVVAFLGPNGAGKTTTVDMILGLSQPSSGTVEVFGLSPRDAISRGLVSAVMQTGGLLPELTVGETVQLTASLYAQARPVDEVLRRAGILDIADRPVRKCSGGQQQRLRFAMALLPDPSLLLLDEPTAGMDVEGRREFWSAIRADADAGRTVVFATHYLEEADAYADRIVLVRRGQVVADGTTAEVKAMAAGRTLRATVPGADAELLQSIPHADAVELRGETLVVHSSDTDAVARHLLLHTAAHDLEIVSRGLEDAFIALTTDHTEGPVR</sequence>
<dbReference type="InterPro" id="IPR017871">
    <property type="entry name" value="ABC_transporter-like_CS"/>
</dbReference>
<dbReference type="PROSITE" id="PS00211">
    <property type="entry name" value="ABC_TRANSPORTER_1"/>
    <property type="match status" value="1"/>
</dbReference>
<accession>A0ABT6M8Y0</accession>
<dbReference type="InterPro" id="IPR003593">
    <property type="entry name" value="AAA+_ATPase"/>
</dbReference>
<gene>
    <name evidence="7" type="ORF">M2280_001979</name>
</gene>
<name>A0ABT6M8Y0_9NOCA</name>
<comment type="subcellular location">
    <subcellularLocation>
        <location evidence="1">Cell membrane</location>
        <topology evidence="1">Peripheral membrane protein</topology>
    </subcellularLocation>
</comment>
<evidence type="ECO:0000313" key="7">
    <source>
        <dbReference type="EMBL" id="MDH6280766.1"/>
    </source>
</evidence>
<dbReference type="EMBL" id="JARXVC010000004">
    <property type="protein sequence ID" value="MDH6280766.1"/>
    <property type="molecule type" value="Genomic_DNA"/>
</dbReference>
<evidence type="ECO:0000256" key="2">
    <source>
        <dbReference type="ARBA" id="ARBA00022448"/>
    </source>
</evidence>
<evidence type="ECO:0000256" key="1">
    <source>
        <dbReference type="ARBA" id="ARBA00004202"/>
    </source>
</evidence>
<evidence type="ECO:0000256" key="4">
    <source>
        <dbReference type="ARBA" id="ARBA00022840"/>
    </source>
</evidence>
<dbReference type="PANTHER" id="PTHR42711:SF17">
    <property type="entry name" value="ABC TRANSPORTER ATP-BINDING PROTEIN"/>
    <property type="match status" value="1"/>
</dbReference>